<dbReference type="InterPro" id="IPR022398">
    <property type="entry name" value="Peptidase_S8_His-AS"/>
</dbReference>
<feature type="region of interest" description="Disordered" evidence="11">
    <location>
        <begin position="326"/>
        <end position="353"/>
    </location>
</feature>
<evidence type="ECO:0000256" key="4">
    <source>
        <dbReference type="ARBA" id="ARBA00022670"/>
    </source>
</evidence>
<dbReference type="InterPro" id="IPR015500">
    <property type="entry name" value="Peptidase_S8_subtilisin-rel"/>
</dbReference>
<dbReference type="InterPro" id="IPR023828">
    <property type="entry name" value="Peptidase_S8_Ser-AS"/>
</dbReference>
<dbReference type="SUPFAM" id="SSF52743">
    <property type="entry name" value="Subtilisin-like"/>
    <property type="match status" value="1"/>
</dbReference>
<accession>A0ABU0ZT39</accession>
<feature type="domain" description="Peptidase S8/S53" evidence="14">
    <location>
        <begin position="63"/>
        <end position="312"/>
    </location>
</feature>
<keyword evidence="16" id="KW-1185">Reference proteome</keyword>
<evidence type="ECO:0000256" key="8">
    <source>
        <dbReference type="ARBA" id="ARBA00022989"/>
    </source>
</evidence>
<protein>
    <submittedName>
        <fullName evidence="15">Type VII secretion-associated serine protease mycosin</fullName>
    </submittedName>
</protein>
<dbReference type="InterPro" id="IPR023834">
    <property type="entry name" value="T7SS_pept_S8A_mycosin"/>
</dbReference>
<keyword evidence="6 10" id="KW-0378">Hydrolase</keyword>
<feature type="transmembrane region" description="Helical" evidence="12">
    <location>
        <begin position="354"/>
        <end position="379"/>
    </location>
</feature>
<evidence type="ECO:0000256" key="12">
    <source>
        <dbReference type="SAM" id="Phobius"/>
    </source>
</evidence>
<dbReference type="Pfam" id="PF00082">
    <property type="entry name" value="Peptidase_S8"/>
    <property type="match status" value="1"/>
</dbReference>
<feature type="compositionally biased region" description="Pro residues" evidence="11">
    <location>
        <begin position="334"/>
        <end position="350"/>
    </location>
</feature>
<dbReference type="NCBIfam" id="TIGR03921">
    <property type="entry name" value="T7SS_mycosin"/>
    <property type="match status" value="1"/>
</dbReference>
<keyword evidence="13" id="KW-0732">Signal</keyword>
<comment type="similarity">
    <text evidence="2 10">Belongs to the peptidase S8 family.</text>
</comment>
<dbReference type="Gene3D" id="3.40.50.200">
    <property type="entry name" value="Peptidase S8/S53 domain"/>
    <property type="match status" value="1"/>
</dbReference>
<evidence type="ECO:0000256" key="5">
    <source>
        <dbReference type="ARBA" id="ARBA00022692"/>
    </source>
</evidence>
<dbReference type="GO" id="GO:0006508">
    <property type="term" value="P:proteolysis"/>
    <property type="evidence" value="ECO:0007669"/>
    <property type="project" value="UniProtKB-KW"/>
</dbReference>
<evidence type="ECO:0000313" key="15">
    <source>
        <dbReference type="EMBL" id="MDQ7909380.1"/>
    </source>
</evidence>
<organism evidence="15 16">
    <name type="scientific">Phytohabitans maris</name>
    <dbReference type="NCBI Taxonomy" id="3071409"/>
    <lineage>
        <taxon>Bacteria</taxon>
        <taxon>Bacillati</taxon>
        <taxon>Actinomycetota</taxon>
        <taxon>Actinomycetes</taxon>
        <taxon>Micromonosporales</taxon>
        <taxon>Micromonosporaceae</taxon>
    </lineage>
</organism>
<comment type="subcellular location">
    <subcellularLocation>
        <location evidence="1">Cell membrane</location>
        <topology evidence="1">Single-pass membrane protein</topology>
    </subcellularLocation>
</comment>
<keyword evidence="5 12" id="KW-0812">Transmembrane</keyword>
<evidence type="ECO:0000313" key="16">
    <source>
        <dbReference type="Proteomes" id="UP001230908"/>
    </source>
</evidence>
<gene>
    <name evidence="15" type="primary">mycP</name>
    <name evidence="15" type="ORF">RB614_33145</name>
</gene>
<dbReference type="RefSeq" id="WP_308716639.1">
    <property type="nucleotide sequence ID" value="NZ_JAVHUY010000041.1"/>
</dbReference>
<evidence type="ECO:0000256" key="11">
    <source>
        <dbReference type="SAM" id="MobiDB-lite"/>
    </source>
</evidence>
<dbReference type="PRINTS" id="PR00723">
    <property type="entry name" value="SUBTILISIN"/>
</dbReference>
<dbReference type="InterPro" id="IPR050131">
    <property type="entry name" value="Peptidase_S8_subtilisin-like"/>
</dbReference>
<dbReference type="GO" id="GO:0008233">
    <property type="term" value="F:peptidase activity"/>
    <property type="evidence" value="ECO:0007669"/>
    <property type="project" value="UniProtKB-KW"/>
</dbReference>
<reference evidence="15 16" key="1">
    <citation type="submission" date="2023-08" db="EMBL/GenBank/DDBJ databases">
        <title>Phytohabitans sansha sp. nov., isolated from marine sediment.</title>
        <authorList>
            <person name="Zhao Y."/>
            <person name="Yi K."/>
        </authorList>
    </citation>
    <scope>NUCLEOTIDE SEQUENCE [LARGE SCALE GENOMIC DNA]</scope>
    <source>
        <strain evidence="15 16">ZYX-F-186</strain>
    </source>
</reference>
<evidence type="ECO:0000256" key="10">
    <source>
        <dbReference type="PROSITE-ProRule" id="PRU01240"/>
    </source>
</evidence>
<dbReference type="EMBL" id="JAVHUY010000041">
    <property type="protein sequence ID" value="MDQ7909380.1"/>
    <property type="molecule type" value="Genomic_DNA"/>
</dbReference>
<keyword evidence="9 12" id="KW-0472">Membrane</keyword>
<comment type="caution">
    <text evidence="15">The sequence shown here is derived from an EMBL/GenBank/DDBJ whole genome shotgun (WGS) entry which is preliminary data.</text>
</comment>
<dbReference type="PANTHER" id="PTHR43806:SF11">
    <property type="entry name" value="CEREVISIN-RELATED"/>
    <property type="match status" value="1"/>
</dbReference>
<keyword evidence="8 12" id="KW-1133">Transmembrane helix</keyword>
<keyword evidence="7 10" id="KW-0720">Serine protease</keyword>
<dbReference type="Proteomes" id="UP001230908">
    <property type="component" value="Unassembled WGS sequence"/>
</dbReference>
<sequence length="397" mass="39531">MTAFGRPAPRVVAAVALVAVAAVPTPPSTADGACLPAPTSTETGVPWGQQRLGVERAWPLSRGQGVTVAVVDTGVDGGTPQLRGRVLPGQDLTATGRPRADNDCFGHGTFVAGIVAAAPAEGTGFTGVAPDARILPVRVANTMEDGTAARLAQGVRAAVDAGAKVVNISASTPVPDPSLVAAVEYAERRDVVVVAAAANGAERGQTVAYPAAFPTVVAVGAIDSGGGLANFSQTGKHLGLVAPGVDVTSVGPRGAGHWQGSGTSYAVPFVSGTAALVRAYRPGLTAAQVRARLLATADHPAAAMPDPGFGWGVVNPAAAVSAVLPEEGGASAAEPPPAARHPDLPPPDPTGPRLAALAAGAAVVATGLVALLAVLLPAANRRRWRPARSAVVDQTRR</sequence>
<feature type="active site" description="Charge relay system" evidence="10">
    <location>
        <position position="107"/>
    </location>
</feature>
<name>A0ABU0ZT39_9ACTN</name>
<dbReference type="PANTHER" id="PTHR43806">
    <property type="entry name" value="PEPTIDASE S8"/>
    <property type="match status" value="1"/>
</dbReference>
<evidence type="ECO:0000256" key="1">
    <source>
        <dbReference type="ARBA" id="ARBA00004162"/>
    </source>
</evidence>
<evidence type="ECO:0000256" key="7">
    <source>
        <dbReference type="ARBA" id="ARBA00022825"/>
    </source>
</evidence>
<keyword evidence="4 10" id="KW-0645">Protease</keyword>
<proteinExistence type="inferred from homology"/>
<evidence type="ECO:0000256" key="9">
    <source>
        <dbReference type="ARBA" id="ARBA00023136"/>
    </source>
</evidence>
<dbReference type="InterPro" id="IPR036852">
    <property type="entry name" value="Peptidase_S8/S53_dom_sf"/>
</dbReference>
<keyword evidence="3" id="KW-1003">Cell membrane</keyword>
<dbReference type="PROSITE" id="PS00138">
    <property type="entry name" value="SUBTILASE_SER"/>
    <property type="match status" value="1"/>
</dbReference>
<evidence type="ECO:0000256" key="3">
    <source>
        <dbReference type="ARBA" id="ARBA00022475"/>
    </source>
</evidence>
<feature type="chain" id="PRO_5046706728" evidence="13">
    <location>
        <begin position="22"/>
        <end position="397"/>
    </location>
</feature>
<evidence type="ECO:0000259" key="14">
    <source>
        <dbReference type="Pfam" id="PF00082"/>
    </source>
</evidence>
<dbReference type="InterPro" id="IPR000209">
    <property type="entry name" value="Peptidase_S8/S53_dom"/>
</dbReference>
<dbReference type="PROSITE" id="PS00137">
    <property type="entry name" value="SUBTILASE_HIS"/>
    <property type="match status" value="1"/>
</dbReference>
<feature type="active site" description="Charge relay system" evidence="10">
    <location>
        <position position="264"/>
    </location>
</feature>
<feature type="signal peptide" evidence="13">
    <location>
        <begin position="1"/>
        <end position="21"/>
    </location>
</feature>
<evidence type="ECO:0000256" key="6">
    <source>
        <dbReference type="ARBA" id="ARBA00022801"/>
    </source>
</evidence>
<evidence type="ECO:0000256" key="13">
    <source>
        <dbReference type="SAM" id="SignalP"/>
    </source>
</evidence>
<feature type="active site" description="Charge relay system" evidence="10">
    <location>
        <position position="72"/>
    </location>
</feature>
<dbReference type="PROSITE" id="PS51892">
    <property type="entry name" value="SUBTILASE"/>
    <property type="match status" value="1"/>
</dbReference>
<evidence type="ECO:0000256" key="2">
    <source>
        <dbReference type="ARBA" id="ARBA00011073"/>
    </source>
</evidence>